<reference evidence="1" key="1">
    <citation type="submission" date="2023-08" db="EMBL/GenBank/DDBJ databases">
        <title>A de novo genome assembly of Solanum verrucosum Schlechtendal, a Mexican diploid species geographically isolated from the other diploid A-genome species in potato relatives.</title>
        <authorList>
            <person name="Hosaka K."/>
        </authorList>
    </citation>
    <scope>NUCLEOTIDE SEQUENCE</scope>
    <source>
        <tissue evidence="1">Young leaves</tissue>
    </source>
</reference>
<dbReference type="EMBL" id="CP133618">
    <property type="protein sequence ID" value="WMV38294.1"/>
    <property type="molecule type" value="Genomic_DNA"/>
</dbReference>
<evidence type="ECO:0000313" key="2">
    <source>
        <dbReference type="Proteomes" id="UP001234989"/>
    </source>
</evidence>
<evidence type="ECO:0008006" key="3">
    <source>
        <dbReference type="Google" id="ProtNLM"/>
    </source>
</evidence>
<dbReference type="Proteomes" id="UP001234989">
    <property type="component" value="Chromosome 7"/>
</dbReference>
<gene>
    <name evidence="1" type="ORF">MTR67_031679</name>
</gene>
<protein>
    <recommendedName>
        <fullName evidence="3">Cellular nucleic acid-binding protein</fullName>
    </recommendedName>
</protein>
<proteinExistence type="predicted"/>
<accession>A0AAF0U2Z4</accession>
<evidence type="ECO:0000313" key="1">
    <source>
        <dbReference type="EMBL" id="WMV38294.1"/>
    </source>
</evidence>
<organism evidence="1 2">
    <name type="scientific">Solanum verrucosum</name>
    <dbReference type="NCBI Taxonomy" id="315347"/>
    <lineage>
        <taxon>Eukaryota</taxon>
        <taxon>Viridiplantae</taxon>
        <taxon>Streptophyta</taxon>
        <taxon>Embryophyta</taxon>
        <taxon>Tracheophyta</taxon>
        <taxon>Spermatophyta</taxon>
        <taxon>Magnoliopsida</taxon>
        <taxon>eudicotyledons</taxon>
        <taxon>Gunneridae</taxon>
        <taxon>Pentapetalae</taxon>
        <taxon>asterids</taxon>
        <taxon>lamiids</taxon>
        <taxon>Solanales</taxon>
        <taxon>Solanaceae</taxon>
        <taxon>Solanoideae</taxon>
        <taxon>Solaneae</taxon>
        <taxon>Solanum</taxon>
    </lineage>
</organism>
<name>A0AAF0U2Z4_SOLVR</name>
<sequence length="81" mass="9338">MPKVQFVLCLKARKMISKGCIYHLLWVRDTDSETPILESVVIVNEFPKVFPDNLPSVPPEREINFDIDLLPDMQPISIPPY</sequence>
<dbReference type="AlphaFoldDB" id="A0AAF0U2Z4"/>
<keyword evidence="2" id="KW-1185">Reference proteome</keyword>